<name>A0ABM4B9Z4_HYDVU</name>
<proteinExistence type="predicted"/>
<evidence type="ECO:0000313" key="2">
    <source>
        <dbReference type="RefSeq" id="XP_065645730.1"/>
    </source>
</evidence>
<gene>
    <name evidence="2" type="primary">LOC136076185</name>
</gene>
<dbReference type="RefSeq" id="XP_065645730.1">
    <property type="nucleotide sequence ID" value="XM_065789658.1"/>
</dbReference>
<dbReference type="InterPro" id="IPR011991">
    <property type="entry name" value="ArsR-like_HTH"/>
</dbReference>
<reference evidence="2" key="2">
    <citation type="submission" date="2025-08" db="UniProtKB">
        <authorList>
            <consortium name="RefSeq"/>
        </authorList>
    </citation>
    <scope>IDENTIFICATION</scope>
</reference>
<sequence>MKKSRDLPPAIERLAKEKKKASEIARLLNVPRRTVYDCLKRLEETGSIDDRRRSGRPKIAASGKIVKNIRDKIRYNPKRSMRQMPKDEGISEGSVRQIVHKKLGKYPYKIQKAHELTDWMKATRLARCKELLKRFKKPANALTILFTDECLFTVEQFENHQNDRIIAGNVQEANQEGRIASKTANPQAVMVFGAITGDGKMPLVFVDQRVKIRAQNYLDDILTTEVLTWTNSQFGQRFWTFQQDSATAHKLTVVQDWCKANFPGFITQEEWPLNSPDLNPFDYSIWGIIKAKVGAVCHPNLNSLRQALDKEWATLDDDMVSAAVEAFPKRLRACIKAKGGLFEI</sequence>
<organism evidence="1 2">
    <name type="scientific">Hydra vulgaris</name>
    <name type="common">Hydra</name>
    <name type="synonym">Hydra attenuata</name>
    <dbReference type="NCBI Taxonomy" id="6087"/>
    <lineage>
        <taxon>Eukaryota</taxon>
        <taxon>Metazoa</taxon>
        <taxon>Cnidaria</taxon>
        <taxon>Hydrozoa</taxon>
        <taxon>Hydroidolina</taxon>
        <taxon>Anthoathecata</taxon>
        <taxon>Aplanulata</taxon>
        <taxon>Hydridae</taxon>
        <taxon>Hydra</taxon>
    </lineage>
</organism>
<dbReference type="SUPFAM" id="SSF46689">
    <property type="entry name" value="Homeodomain-like"/>
    <property type="match status" value="1"/>
</dbReference>
<dbReference type="InterPro" id="IPR036388">
    <property type="entry name" value="WH-like_DNA-bd_sf"/>
</dbReference>
<dbReference type="Proteomes" id="UP001652625">
    <property type="component" value="Chromosome 02"/>
</dbReference>
<dbReference type="InterPro" id="IPR036397">
    <property type="entry name" value="RNaseH_sf"/>
</dbReference>
<dbReference type="Pfam" id="PF13551">
    <property type="entry name" value="HTH_29"/>
    <property type="match status" value="1"/>
</dbReference>
<accession>A0ABM4B9Z4</accession>
<dbReference type="PANTHER" id="PTHR46068:SF1">
    <property type="entry name" value="TRANSPOSASE IS30-LIKE HTH DOMAIN-CONTAINING PROTEIN"/>
    <property type="match status" value="1"/>
</dbReference>
<dbReference type="GeneID" id="136076185"/>
<reference evidence="1" key="1">
    <citation type="submission" date="2025-05" db="UniProtKB">
        <authorList>
            <consortium name="RefSeq"/>
        </authorList>
    </citation>
    <scope>NUCLEOTIDE SEQUENCE [LARGE SCALE GENOMIC DNA]</scope>
</reference>
<dbReference type="Gene3D" id="3.30.420.10">
    <property type="entry name" value="Ribonuclease H-like superfamily/Ribonuclease H"/>
    <property type="match status" value="1"/>
</dbReference>
<dbReference type="CDD" id="cd00090">
    <property type="entry name" value="HTH_ARSR"/>
    <property type="match status" value="1"/>
</dbReference>
<dbReference type="InterPro" id="IPR009057">
    <property type="entry name" value="Homeodomain-like_sf"/>
</dbReference>
<dbReference type="PANTHER" id="PTHR46068">
    <property type="entry name" value="PROTEIN CBG27172"/>
    <property type="match status" value="1"/>
</dbReference>
<dbReference type="Gene3D" id="1.10.10.10">
    <property type="entry name" value="Winged helix-like DNA-binding domain superfamily/Winged helix DNA-binding domain"/>
    <property type="match status" value="1"/>
</dbReference>
<protein>
    <submittedName>
        <fullName evidence="2">Uncharacterized protein LOC136076185</fullName>
    </submittedName>
</protein>
<keyword evidence="1" id="KW-1185">Reference proteome</keyword>
<evidence type="ECO:0000313" key="1">
    <source>
        <dbReference type="Proteomes" id="UP001652625"/>
    </source>
</evidence>